<dbReference type="SUPFAM" id="SSF57850">
    <property type="entry name" value="RING/U-box"/>
    <property type="match status" value="1"/>
</dbReference>
<dbReference type="Gene3D" id="3.30.40.10">
    <property type="entry name" value="Zinc/RING finger domain, C3HC4 (zinc finger)"/>
    <property type="match status" value="1"/>
</dbReference>
<feature type="transmembrane region" description="Helical" evidence="16">
    <location>
        <begin position="31"/>
        <end position="53"/>
    </location>
</feature>
<dbReference type="Pfam" id="PF13947">
    <property type="entry name" value="GUB_WAK_bind"/>
    <property type="match status" value="1"/>
</dbReference>
<reference evidence="18 19" key="1">
    <citation type="journal article" date="2023" name="Hortic Res">
        <title>Pangenome of water caltrop reveals structural variations and asymmetric subgenome divergence after allopolyploidization.</title>
        <authorList>
            <person name="Zhang X."/>
            <person name="Chen Y."/>
            <person name="Wang L."/>
            <person name="Yuan Y."/>
            <person name="Fang M."/>
            <person name="Shi L."/>
            <person name="Lu R."/>
            <person name="Comes H.P."/>
            <person name="Ma Y."/>
            <person name="Chen Y."/>
            <person name="Huang G."/>
            <person name="Zhou Y."/>
            <person name="Zheng Z."/>
            <person name="Qiu Y."/>
        </authorList>
    </citation>
    <scope>NUCLEOTIDE SEQUENCE [LARGE SCALE GENOMIC DNA]</scope>
    <source>
        <tissue evidence="18">Roots</tissue>
    </source>
</reference>
<dbReference type="InterPro" id="IPR001841">
    <property type="entry name" value="Znf_RING"/>
</dbReference>
<dbReference type="InterPro" id="IPR025287">
    <property type="entry name" value="WAK_GUB"/>
</dbReference>
<evidence type="ECO:0000256" key="5">
    <source>
        <dbReference type="ARBA" id="ARBA00022679"/>
    </source>
</evidence>
<dbReference type="GO" id="GO:0008270">
    <property type="term" value="F:zinc ion binding"/>
    <property type="evidence" value="ECO:0007669"/>
    <property type="project" value="UniProtKB-KW"/>
</dbReference>
<dbReference type="Pfam" id="PF13639">
    <property type="entry name" value="zf-RING_2"/>
    <property type="match status" value="1"/>
</dbReference>
<name>A0AAN7GQC3_9MYRT</name>
<evidence type="ECO:0000256" key="12">
    <source>
        <dbReference type="ARBA" id="ARBA00022989"/>
    </source>
</evidence>
<keyword evidence="6 16" id="KW-0812">Transmembrane</keyword>
<comment type="catalytic activity">
    <reaction evidence="1">
        <text>S-ubiquitinyl-[E2 ubiquitin-conjugating enzyme]-L-cysteine + [acceptor protein]-L-lysine = [E2 ubiquitin-conjugating enzyme]-L-cysteine + N(6)-ubiquitinyl-[acceptor protein]-L-lysine.</text>
        <dbReference type="EC" id="2.3.2.27"/>
    </reaction>
</comment>
<evidence type="ECO:0000256" key="2">
    <source>
        <dbReference type="ARBA" id="ARBA00004167"/>
    </source>
</evidence>
<evidence type="ECO:0000256" key="6">
    <source>
        <dbReference type="ARBA" id="ARBA00022692"/>
    </source>
</evidence>
<keyword evidence="13 16" id="KW-0472">Membrane</keyword>
<evidence type="ECO:0000256" key="8">
    <source>
        <dbReference type="ARBA" id="ARBA00022729"/>
    </source>
</evidence>
<keyword evidence="8" id="KW-0732">Signal</keyword>
<keyword evidence="11" id="KW-0862">Zinc</keyword>
<dbReference type="GO" id="GO:0030247">
    <property type="term" value="F:polysaccharide binding"/>
    <property type="evidence" value="ECO:0007669"/>
    <property type="project" value="InterPro"/>
</dbReference>
<comment type="pathway">
    <text evidence="3">Protein modification; protein ubiquitination.</text>
</comment>
<accession>A0AAN7GQC3</accession>
<evidence type="ECO:0000256" key="9">
    <source>
        <dbReference type="ARBA" id="ARBA00022771"/>
    </source>
</evidence>
<evidence type="ECO:0000256" key="7">
    <source>
        <dbReference type="ARBA" id="ARBA00022723"/>
    </source>
</evidence>
<evidence type="ECO:0000256" key="13">
    <source>
        <dbReference type="ARBA" id="ARBA00023136"/>
    </source>
</evidence>
<dbReference type="EC" id="2.3.2.27" evidence="4"/>
<comment type="caution">
    <text evidence="18">The sequence shown here is derived from an EMBL/GenBank/DDBJ whole genome shotgun (WGS) entry which is preliminary data.</text>
</comment>
<evidence type="ECO:0000313" key="18">
    <source>
        <dbReference type="EMBL" id="KAK4748663.1"/>
    </source>
</evidence>
<dbReference type="CDD" id="cd16461">
    <property type="entry name" value="RING-H2_EL5-like"/>
    <property type="match status" value="1"/>
</dbReference>
<feature type="transmembrane region" description="Helical" evidence="16">
    <location>
        <begin position="286"/>
        <end position="306"/>
    </location>
</feature>
<feature type="domain" description="RING-type" evidence="17">
    <location>
        <begin position="366"/>
        <end position="408"/>
    </location>
</feature>
<dbReference type="PROSITE" id="PS50089">
    <property type="entry name" value="ZF_RING_2"/>
    <property type="match status" value="1"/>
</dbReference>
<dbReference type="Proteomes" id="UP001345219">
    <property type="component" value="Chromosome 12"/>
</dbReference>
<dbReference type="AlphaFoldDB" id="A0AAN7GQC3"/>
<evidence type="ECO:0000256" key="3">
    <source>
        <dbReference type="ARBA" id="ARBA00004906"/>
    </source>
</evidence>
<dbReference type="InterPro" id="IPR046948">
    <property type="entry name" value="ATL20-22-like"/>
</dbReference>
<dbReference type="PANTHER" id="PTHR46279">
    <property type="entry name" value="RING/U-BOX SUPERFAMILY PROTEIN"/>
    <property type="match status" value="1"/>
</dbReference>
<evidence type="ECO:0000256" key="11">
    <source>
        <dbReference type="ARBA" id="ARBA00022833"/>
    </source>
</evidence>
<evidence type="ECO:0000259" key="17">
    <source>
        <dbReference type="PROSITE" id="PS50089"/>
    </source>
</evidence>
<keyword evidence="7" id="KW-0479">Metal-binding</keyword>
<dbReference type="InterPro" id="IPR013083">
    <property type="entry name" value="Znf_RING/FYVE/PHD"/>
</dbReference>
<keyword evidence="9 15" id="KW-0863">Zinc-finger</keyword>
<comment type="similarity">
    <text evidence="14">Belongs to the RING-type zinc finger family. ATL subfamily.</text>
</comment>
<dbReference type="EMBL" id="JAXIOK010000019">
    <property type="protein sequence ID" value="KAK4748663.1"/>
    <property type="molecule type" value="Genomic_DNA"/>
</dbReference>
<organism evidence="18 19">
    <name type="scientific">Trapa incisa</name>
    <dbReference type="NCBI Taxonomy" id="236973"/>
    <lineage>
        <taxon>Eukaryota</taxon>
        <taxon>Viridiplantae</taxon>
        <taxon>Streptophyta</taxon>
        <taxon>Embryophyta</taxon>
        <taxon>Tracheophyta</taxon>
        <taxon>Spermatophyta</taxon>
        <taxon>Magnoliopsida</taxon>
        <taxon>eudicotyledons</taxon>
        <taxon>Gunneridae</taxon>
        <taxon>Pentapetalae</taxon>
        <taxon>rosids</taxon>
        <taxon>malvids</taxon>
        <taxon>Myrtales</taxon>
        <taxon>Lythraceae</taxon>
        <taxon>Trapa</taxon>
    </lineage>
</organism>
<keyword evidence="5" id="KW-0808">Transferase</keyword>
<evidence type="ECO:0000256" key="1">
    <source>
        <dbReference type="ARBA" id="ARBA00000900"/>
    </source>
</evidence>
<evidence type="ECO:0000313" key="19">
    <source>
        <dbReference type="Proteomes" id="UP001345219"/>
    </source>
</evidence>
<evidence type="ECO:0000256" key="16">
    <source>
        <dbReference type="SAM" id="Phobius"/>
    </source>
</evidence>
<keyword evidence="12 16" id="KW-1133">Transmembrane helix</keyword>
<protein>
    <recommendedName>
        <fullName evidence="4">RING-type E3 ubiquitin transferase</fullName>
        <ecNumber evidence="4">2.3.2.27</ecNumber>
    </recommendedName>
</protein>
<dbReference type="GO" id="GO:0016020">
    <property type="term" value="C:membrane"/>
    <property type="evidence" value="ECO:0007669"/>
    <property type="project" value="UniProtKB-SubCell"/>
</dbReference>
<proteinExistence type="inferred from homology"/>
<dbReference type="PANTHER" id="PTHR46279:SF31">
    <property type="entry name" value="RING-H2 FINGER PROTEIN ATL20-LIKE ISOFORM X1"/>
    <property type="match status" value="1"/>
</dbReference>
<evidence type="ECO:0000256" key="15">
    <source>
        <dbReference type="PROSITE-ProRule" id="PRU00175"/>
    </source>
</evidence>
<evidence type="ECO:0000256" key="10">
    <source>
        <dbReference type="ARBA" id="ARBA00022786"/>
    </source>
</evidence>
<evidence type="ECO:0000256" key="4">
    <source>
        <dbReference type="ARBA" id="ARBA00012483"/>
    </source>
</evidence>
<keyword evidence="19" id="KW-1185">Reference proteome</keyword>
<gene>
    <name evidence="18" type="ORF">SAY87_015249</name>
</gene>
<sequence length="427" mass="46927">MFNMMFSEVRPFFWLARSPFSITQMADSPPVSVLCIYCYTIIIVIFFSVPSLFPICSAMDFQTCFSTCGGMGPAVRFPFSLAKSLTGTSCGLPGFGLRCKRADRFNSTDMMLIIKLPHSGEFLVRSINYSDQTITINDPGNCLPQRFLRSFNLSGSPFRPIMDLRYTFLNCTYAPAVPRDVPITCLSSRNYTLLATTLQDTDPSMKNMSHCRSISNLLLPFQGTSPSYPFAADLNKDVILTWDLPLCRECEESGGTCGVKMSGSDRLVGCLNLSSKSNGLSRAVKYSIVLVSGTSGLLCLIVLACITCRRIQTFSHQYRTGIDFPAPAGPHPTLLSQGLNGSTIESYPKIQLGESSCLPRPGDSTCSICLCEYQPKETLRAIPDCSHYFHVECVDEWLRLNPTCPLCRKSPEPSSLATSSPSLTVAS</sequence>
<evidence type="ECO:0000256" key="14">
    <source>
        <dbReference type="ARBA" id="ARBA00024209"/>
    </source>
</evidence>
<comment type="subcellular location">
    <subcellularLocation>
        <location evidence="2">Membrane</location>
        <topology evidence="2">Single-pass membrane protein</topology>
    </subcellularLocation>
</comment>
<dbReference type="SMART" id="SM00184">
    <property type="entry name" value="RING"/>
    <property type="match status" value="1"/>
</dbReference>
<dbReference type="GO" id="GO:0061630">
    <property type="term" value="F:ubiquitin protein ligase activity"/>
    <property type="evidence" value="ECO:0007669"/>
    <property type="project" value="UniProtKB-EC"/>
</dbReference>
<keyword evidence="10" id="KW-0833">Ubl conjugation pathway</keyword>